<keyword evidence="2" id="KW-1185">Reference proteome</keyword>
<dbReference type="PANTHER" id="PTHR33085:SF145">
    <property type="entry name" value="OS05G0302200 PROTEIN"/>
    <property type="match status" value="1"/>
</dbReference>
<dbReference type="EnsemblPlants" id="OMERI06G05930.1">
    <property type="protein sequence ID" value="OMERI06G05930.1"/>
    <property type="gene ID" value="OMERI06G05930"/>
</dbReference>
<protein>
    <submittedName>
        <fullName evidence="1">Uncharacterized protein</fullName>
    </submittedName>
</protein>
<sequence length="255" mass="27860">MEKICLPSPIFNLGAAGERIHMFPALERRVFSLDQSGRGFLLEADTSRLVMLPHLHKPKLEPIALYIPGAEIDLDDLDGGGGGDLFIMEKIAKPHEADCHLFEALVYRVFCSSYLSKSWDCQLLPPPPPYVAVKCGVRDFLKICSYGLVEGGSEICISIDVLGLKWLHELKLWLGFSPNDGHFAAADLSTLPWTSTCNHRYAIVGANLMSHSSKDGSRYGTLSLSTWGLPSCALLGSFTPVNLAMDHQGGQNSTV</sequence>
<dbReference type="Gramene" id="OMERI06G05930.1">
    <property type="protein sequence ID" value="OMERI06G05930.1"/>
    <property type="gene ID" value="OMERI06G05930"/>
</dbReference>
<dbReference type="AlphaFoldDB" id="A0A0E0DXT2"/>
<reference evidence="1" key="2">
    <citation type="submission" date="2018-05" db="EMBL/GenBank/DDBJ databases">
        <title>OmerRS3 (Oryza meridionalis Reference Sequence Version 3).</title>
        <authorList>
            <person name="Zhang J."/>
            <person name="Kudrna D."/>
            <person name="Lee S."/>
            <person name="Talag J."/>
            <person name="Welchert J."/>
            <person name="Wing R.A."/>
        </authorList>
    </citation>
    <scope>NUCLEOTIDE SEQUENCE [LARGE SCALE GENOMIC DNA]</scope>
    <source>
        <strain evidence="1">cv. OR44</strain>
    </source>
</reference>
<evidence type="ECO:0000313" key="1">
    <source>
        <dbReference type="EnsemblPlants" id="OMERI06G05930.1"/>
    </source>
</evidence>
<evidence type="ECO:0000313" key="2">
    <source>
        <dbReference type="Proteomes" id="UP000008021"/>
    </source>
</evidence>
<reference evidence="1" key="1">
    <citation type="submission" date="2015-04" db="UniProtKB">
        <authorList>
            <consortium name="EnsemblPlants"/>
        </authorList>
    </citation>
    <scope>IDENTIFICATION</scope>
</reference>
<proteinExistence type="predicted"/>
<dbReference type="Proteomes" id="UP000008021">
    <property type="component" value="Chromosome 6"/>
</dbReference>
<accession>A0A0E0DXT2</accession>
<organism evidence="1">
    <name type="scientific">Oryza meridionalis</name>
    <dbReference type="NCBI Taxonomy" id="40149"/>
    <lineage>
        <taxon>Eukaryota</taxon>
        <taxon>Viridiplantae</taxon>
        <taxon>Streptophyta</taxon>
        <taxon>Embryophyta</taxon>
        <taxon>Tracheophyta</taxon>
        <taxon>Spermatophyta</taxon>
        <taxon>Magnoliopsida</taxon>
        <taxon>Liliopsida</taxon>
        <taxon>Poales</taxon>
        <taxon>Poaceae</taxon>
        <taxon>BOP clade</taxon>
        <taxon>Oryzoideae</taxon>
        <taxon>Oryzeae</taxon>
        <taxon>Oryzinae</taxon>
        <taxon>Oryza</taxon>
    </lineage>
</organism>
<dbReference type="InterPro" id="IPR012871">
    <property type="entry name" value="DUF1668_ORYSA"/>
</dbReference>
<name>A0A0E0DXT2_9ORYZ</name>
<dbReference type="Pfam" id="PF07893">
    <property type="entry name" value="DUF1668"/>
    <property type="match status" value="1"/>
</dbReference>
<dbReference type="PANTHER" id="PTHR33085">
    <property type="entry name" value="OS12G0113100 PROTEIN-RELATED"/>
    <property type="match status" value="1"/>
</dbReference>
<dbReference type="HOGENOM" id="CLU_1091454_0_0_1"/>